<dbReference type="RefSeq" id="WP_119532934.1">
    <property type="nucleotide sequence ID" value="NZ_QXTF01000002.1"/>
</dbReference>
<evidence type="ECO:0000256" key="2">
    <source>
        <dbReference type="SAM" id="SignalP"/>
    </source>
</evidence>
<accession>A0A418PZI0</accession>
<gene>
    <name evidence="3" type="ORF">D3M59_06895</name>
</gene>
<dbReference type="AlphaFoldDB" id="A0A418PZI0"/>
<keyword evidence="4" id="KW-1185">Reference proteome</keyword>
<evidence type="ECO:0000313" key="4">
    <source>
        <dbReference type="Proteomes" id="UP000285023"/>
    </source>
</evidence>
<evidence type="ECO:0000313" key="3">
    <source>
        <dbReference type="EMBL" id="RIX29046.1"/>
    </source>
</evidence>
<comment type="caution">
    <text evidence="3">The sequence shown here is derived from an EMBL/GenBank/DDBJ whole genome shotgun (WGS) entry which is preliminary data.</text>
</comment>
<name>A0A418PZI0_9SPHN</name>
<keyword evidence="2" id="KW-0732">Signal</keyword>
<reference evidence="3 4" key="1">
    <citation type="submission" date="2018-09" db="EMBL/GenBank/DDBJ databases">
        <title>Sphingomonas sp. DAC4.</title>
        <authorList>
            <person name="Seo T."/>
        </authorList>
    </citation>
    <scope>NUCLEOTIDE SEQUENCE [LARGE SCALE GENOMIC DNA]</scope>
    <source>
        <strain evidence="3 4">DAC4</strain>
    </source>
</reference>
<feature type="compositionally biased region" description="Polar residues" evidence="1">
    <location>
        <begin position="82"/>
        <end position="91"/>
    </location>
</feature>
<evidence type="ECO:0000256" key="1">
    <source>
        <dbReference type="SAM" id="MobiDB-lite"/>
    </source>
</evidence>
<dbReference type="EMBL" id="QXTF01000002">
    <property type="protein sequence ID" value="RIX29046.1"/>
    <property type="molecule type" value="Genomic_DNA"/>
</dbReference>
<organism evidence="3 4">
    <name type="scientific">Sphingomonas edaphi</name>
    <dbReference type="NCBI Taxonomy" id="2315689"/>
    <lineage>
        <taxon>Bacteria</taxon>
        <taxon>Pseudomonadati</taxon>
        <taxon>Pseudomonadota</taxon>
        <taxon>Alphaproteobacteria</taxon>
        <taxon>Sphingomonadales</taxon>
        <taxon>Sphingomonadaceae</taxon>
        <taxon>Sphingomonas</taxon>
    </lineage>
</organism>
<feature type="compositionally biased region" description="Basic and acidic residues" evidence="1">
    <location>
        <begin position="30"/>
        <end position="80"/>
    </location>
</feature>
<proteinExistence type="predicted"/>
<dbReference type="Proteomes" id="UP000285023">
    <property type="component" value="Unassembled WGS sequence"/>
</dbReference>
<feature type="signal peptide" evidence="2">
    <location>
        <begin position="1"/>
        <end position="21"/>
    </location>
</feature>
<evidence type="ECO:0008006" key="5">
    <source>
        <dbReference type="Google" id="ProtNLM"/>
    </source>
</evidence>
<dbReference type="InterPro" id="IPR024572">
    <property type="entry name" value="RcnB"/>
</dbReference>
<dbReference type="Gene3D" id="3.10.450.160">
    <property type="entry name" value="inner membrane protein cigr"/>
    <property type="match status" value="1"/>
</dbReference>
<dbReference type="Pfam" id="PF11776">
    <property type="entry name" value="RcnB"/>
    <property type="match status" value="1"/>
</dbReference>
<sequence length="253" mass="30653">MRKFLIPLLMASTMLPVAAQARDGSMLDAMRERAARASEERTSSDDRPQRTERSQRSERADRPARAERPDRLIERAERSQRQLRLNQQAQPVQTVEQVRRERRTDGGMVDGFRRIARDAETRQVEAQRERSRDGFDGLRDRIVRDGNRVNRDRWSGDWRRDHRYDWRSYRDRNRSLFRIGRYYDPYGWNYRRFSIGFSLYPSYYGSSYWLDDPWMYRLPPAYGPYRWVRYYDDALLVNIYTGQVVDVLYSFFW</sequence>
<dbReference type="OrthoDB" id="7205329at2"/>
<protein>
    <recommendedName>
        <fullName evidence="5">ATP-dependent RNA helicase</fullName>
    </recommendedName>
</protein>
<feature type="chain" id="PRO_5019134172" description="ATP-dependent RNA helicase" evidence="2">
    <location>
        <begin position="22"/>
        <end position="253"/>
    </location>
</feature>
<feature type="region of interest" description="Disordered" evidence="1">
    <location>
        <begin position="30"/>
        <end position="104"/>
    </location>
</feature>